<dbReference type="InterPro" id="IPR005229">
    <property type="entry name" value="YicC/YloC-like"/>
</dbReference>
<dbReference type="InterPro" id="IPR013551">
    <property type="entry name" value="YicC-like_C"/>
</dbReference>
<reference evidence="9 10" key="1">
    <citation type="journal article" date="2012" name="J. Bacteriol.">
        <title>Complete genome sequences of Methylophaga sp. strain JAM1 and Methylophaga sp. strain JAM7.</title>
        <authorList>
            <person name="Villeneuve C."/>
            <person name="Martineau C."/>
            <person name="Mauffrey F."/>
            <person name="Villemur R."/>
        </authorList>
    </citation>
    <scope>NUCLEOTIDE SEQUENCE [LARGE SCALE GENOMIC DNA]</scope>
    <source>
        <strain evidence="9 10">JAM7</strain>
    </source>
</reference>
<evidence type="ECO:0000256" key="4">
    <source>
        <dbReference type="ARBA" id="ARBA00022801"/>
    </source>
</evidence>
<evidence type="ECO:0000313" key="9">
    <source>
        <dbReference type="EMBL" id="AFJ02484.1"/>
    </source>
</evidence>
<dbReference type="NCBIfam" id="TIGR00255">
    <property type="entry name" value="YicC/YloC family endoribonuclease"/>
    <property type="match status" value="1"/>
</dbReference>
<dbReference type="GO" id="GO:0016787">
    <property type="term" value="F:hydrolase activity"/>
    <property type="evidence" value="ECO:0007669"/>
    <property type="project" value="UniProtKB-KW"/>
</dbReference>
<name>I1YHU1_METFJ</name>
<evidence type="ECO:0000259" key="8">
    <source>
        <dbReference type="Pfam" id="PF08340"/>
    </source>
</evidence>
<dbReference type="PANTHER" id="PTHR30636">
    <property type="entry name" value="UPF0701 PROTEIN YICC"/>
    <property type="match status" value="1"/>
</dbReference>
<keyword evidence="4" id="KW-0378">Hydrolase</keyword>
<sequence length="284" mass="32321">MTAFARHEMVLDSGVLSWEIRSVNHRYLELSLRMDESFRPLEIAVRKVMSAEISRGKVEAILRFQPAHQGEQALEIDEKLASAVVNASRQLAAMTAASTPIDPLKLLQWPGILKQPDVDMAILHEQALQCLKQTLTDFIDTRRREGASLAVLLQQRCQDIGNIARDVRQLLPEILTRHHEKLLQRLQDLQVELDSERLAQEVALLAQKSDVAEELDRLESHISEVQNILSRQGPVGRRLDFLMQELNREANTLGSKSIDTATTRYAVDLKVLIEQMREQIQNIE</sequence>
<organism evidence="9 10">
    <name type="scientific">Methylophaga frappieri (strain ATCC BAA-2434 / DSM 25690 / JAM7)</name>
    <dbReference type="NCBI Taxonomy" id="754477"/>
    <lineage>
        <taxon>Bacteria</taxon>
        <taxon>Pseudomonadati</taxon>
        <taxon>Pseudomonadota</taxon>
        <taxon>Gammaproteobacteria</taxon>
        <taxon>Thiotrichales</taxon>
        <taxon>Piscirickettsiaceae</taxon>
        <taxon>Methylophaga</taxon>
    </lineage>
</organism>
<evidence type="ECO:0000259" key="7">
    <source>
        <dbReference type="Pfam" id="PF03755"/>
    </source>
</evidence>
<dbReference type="Pfam" id="PF08340">
    <property type="entry name" value="YicC-like_C"/>
    <property type="match status" value="1"/>
</dbReference>
<feature type="domain" description="Endoribonuclease YicC-like N-terminal" evidence="7">
    <location>
        <begin position="1"/>
        <end position="150"/>
    </location>
</feature>
<dbReference type="HOGENOM" id="CLU_076609_0_0_6"/>
<dbReference type="GO" id="GO:0004521">
    <property type="term" value="F:RNA endonuclease activity"/>
    <property type="evidence" value="ECO:0007669"/>
    <property type="project" value="InterPro"/>
</dbReference>
<keyword evidence="10" id="KW-1185">Reference proteome</keyword>
<feature type="domain" description="Endoribonuclease YicC-like C-terminal" evidence="8">
    <location>
        <begin position="168"/>
        <end position="284"/>
    </location>
</feature>
<keyword evidence="6" id="KW-0175">Coiled coil</keyword>
<dbReference type="Proteomes" id="UP000009145">
    <property type="component" value="Chromosome"/>
</dbReference>
<keyword evidence="3" id="KW-0255">Endonuclease</keyword>
<evidence type="ECO:0000256" key="3">
    <source>
        <dbReference type="ARBA" id="ARBA00022759"/>
    </source>
</evidence>
<dbReference type="PANTHER" id="PTHR30636:SF3">
    <property type="entry name" value="UPF0701 PROTEIN YICC"/>
    <property type="match status" value="1"/>
</dbReference>
<proteinExistence type="inferred from homology"/>
<evidence type="ECO:0000256" key="5">
    <source>
        <dbReference type="ARBA" id="ARBA00035648"/>
    </source>
</evidence>
<comment type="similarity">
    <text evidence="5">Belongs to the YicC/YloC family.</text>
</comment>
<dbReference type="InterPro" id="IPR013527">
    <property type="entry name" value="YicC-like_N"/>
</dbReference>
<accession>I1YHU1</accession>
<keyword evidence="2" id="KW-0540">Nuclease</keyword>
<evidence type="ECO:0000256" key="6">
    <source>
        <dbReference type="SAM" id="Coils"/>
    </source>
</evidence>
<dbReference type="eggNOG" id="COG1561">
    <property type="taxonomic scope" value="Bacteria"/>
</dbReference>
<dbReference type="Pfam" id="PF03755">
    <property type="entry name" value="YicC-like_N"/>
    <property type="match status" value="1"/>
</dbReference>
<comment type="cofactor">
    <cofactor evidence="1">
        <name>a divalent metal cation</name>
        <dbReference type="ChEBI" id="CHEBI:60240"/>
    </cofactor>
</comment>
<protein>
    <submittedName>
        <fullName evidence="9">Protein YicC</fullName>
    </submittedName>
</protein>
<evidence type="ECO:0000256" key="2">
    <source>
        <dbReference type="ARBA" id="ARBA00022722"/>
    </source>
</evidence>
<dbReference type="AlphaFoldDB" id="I1YHU1"/>
<gene>
    <name evidence="9" type="ordered locus">Q7C_1334</name>
</gene>
<dbReference type="STRING" id="754477.Q7C_1334"/>
<dbReference type="EMBL" id="CP003380">
    <property type="protein sequence ID" value="AFJ02484.1"/>
    <property type="molecule type" value="Genomic_DNA"/>
</dbReference>
<evidence type="ECO:0000256" key="1">
    <source>
        <dbReference type="ARBA" id="ARBA00001968"/>
    </source>
</evidence>
<dbReference type="KEGG" id="mec:Q7C_1334"/>
<evidence type="ECO:0000313" key="10">
    <source>
        <dbReference type="Proteomes" id="UP000009145"/>
    </source>
</evidence>
<dbReference type="PATRIC" id="fig|754477.3.peg.1315"/>
<feature type="coiled-coil region" evidence="6">
    <location>
        <begin position="179"/>
        <end position="228"/>
    </location>
</feature>